<gene>
    <name evidence="1" type="ORF">EUA03_12505</name>
</gene>
<organism evidence="1 2">
    <name type="scientific">Mycolicibacterium mucogenicum</name>
    <name type="common">Mycobacterium mucogenicum</name>
    <dbReference type="NCBI Taxonomy" id="56689"/>
    <lineage>
        <taxon>Bacteria</taxon>
        <taxon>Bacillati</taxon>
        <taxon>Actinomycetota</taxon>
        <taxon>Actinomycetes</taxon>
        <taxon>Mycobacteriales</taxon>
        <taxon>Mycobacteriaceae</taxon>
        <taxon>Mycolicibacterium</taxon>
    </lineage>
</organism>
<evidence type="ECO:0000313" key="2">
    <source>
        <dbReference type="Proteomes" id="UP000294929"/>
    </source>
</evidence>
<evidence type="ECO:0000313" key="1">
    <source>
        <dbReference type="EMBL" id="TDK89596.1"/>
    </source>
</evidence>
<comment type="caution">
    <text evidence="1">The sequence shown here is derived from an EMBL/GenBank/DDBJ whole genome shotgun (WGS) entry which is preliminary data.</text>
</comment>
<sequence length="201" mass="22294">MALETEFEIAFVTEMISDPADARLGHVLTLLPDAIVASHRDFNIITTSVFAADAIEAGVRAARSIAASGIRVQRTYQDLVSRQDIADRSDVTRQGVGLWVRGERFTDTPFPAPISLVSSGIWLWGDVVNWGRSLNLEWASDEPNFPSLDDHNRLDLMISSGIEHVTVTTHLDIAGVVFEQYGRSTEFVDEDYYQMSYALAS</sequence>
<dbReference type="RefSeq" id="WP_133426772.1">
    <property type="nucleotide sequence ID" value="NZ_JAPMJT010000004.1"/>
</dbReference>
<protein>
    <submittedName>
        <fullName evidence="1">XRE family transcriptional regulator</fullName>
    </submittedName>
</protein>
<name>A0A4R5WH82_MYCMU</name>
<reference evidence="1 2" key="1">
    <citation type="submission" date="2019-01" db="EMBL/GenBank/DDBJ databases">
        <title>High-quality-draft genome sequences of five non-tuberculosis mycobacteriaceae isolated from a nosocomial environment.</title>
        <authorList>
            <person name="Tiago I."/>
            <person name="Alarico S."/>
            <person name="Pereira S.G."/>
            <person name="Coelho C."/>
            <person name="Maranha A."/>
            <person name="Empadinhas N."/>
        </authorList>
    </citation>
    <scope>NUCLEOTIDE SEQUENCE [LARGE SCALE GENOMIC DNA]</scope>
    <source>
        <strain evidence="1 2">24AIII</strain>
    </source>
</reference>
<dbReference type="AlphaFoldDB" id="A0A4R5WH82"/>
<proteinExistence type="predicted"/>
<dbReference type="EMBL" id="SDLO01000008">
    <property type="protein sequence ID" value="TDK89596.1"/>
    <property type="molecule type" value="Genomic_DNA"/>
</dbReference>
<accession>A0A4R5WH82</accession>
<dbReference type="Proteomes" id="UP000294929">
    <property type="component" value="Unassembled WGS sequence"/>
</dbReference>